<comment type="similarity">
    <text evidence="6">Belongs to the HepT RNase toxin family.</text>
</comment>
<dbReference type="InterPro" id="IPR051813">
    <property type="entry name" value="HepT_RNase_toxin"/>
</dbReference>
<evidence type="ECO:0008006" key="9">
    <source>
        <dbReference type="Google" id="ProtNLM"/>
    </source>
</evidence>
<reference evidence="7 8" key="1">
    <citation type="submission" date="2013-04" db="EMBL/GenBank/DDBJ databases">
        <title>The Genome Sequence of Parabacteroides gordonii DSM 23371.</title>
        <authorList>
            <consortium name="The Broad Institute Genomics Platform"/>
            <person name="Earl A."/>
            <person name="Ward D."/>
            <person name="Feldgarden M."/>
            <person name="Gevers D."/>
            <person name="Martens E."/>
            <person name="Sakamoto M."/>
            <person name="Benno Y."/>
            <person name="Suzuki N."/>
            <person name="Matsunaga N."/>
            <person name="Koshihara K."/>
            <person name="Seki M."/>
            <person name="Komiya H."/>
            <person name="Walker B."/>
            <person name="Young S."/>
            <person name="Zeng Q."/>
            <person name="Gargeya S."/>
            <person name="Fitzgerald M."/>
            <person name="Haas B."/>
            <person name="Abouelleil A."/>
            <person name="Allen A.W."/>
            <person name="Alvarado L."/>
            <person name="Arachchi H.M."/>
            <person name="Berlin A.M."/>
            <person name="Chapman S.B."/>
            <person name="Gainer-Dewar J."/>
            <person name="Goldberg J."/>
            <person name="Griggs A."/>
            <person name="Gujja S."/>
            <person name="Hansen M."/>
            <person name="Howarth C."/>
            <person name="Imamovic A."/>
            <person name="Ireland A."/>
            <person name="Larimer J."/>
            <person name="McCowan C."/>
            <person name="Murphy C."/>
            <person name="Pearson M."/>
            <person name="Poon T.W."/>
            <person name="Priest M."/>
            <person name="Roberts A."/>
            <person name="Saif S."/>
            <person name="Shea T."/>
            <person name="Sisk P."/>
            <person name="Sykes S."/>
            <person name="Wortman J."/>
            <person name="Nusbaum C."/>
            <person name="Birren B."/>
        </authorList>
    </citation>
    <scope>NUCLEOTIDE SEQUENCE [LARGE SCALE GENOMIC DNA]</scope>
    <source>
        <strain evidence="7 8">MS-1</strain>
    </source>
</reference>
<dbReference type="EMBL" id="AQHW01000022">
    <property type="protein sequence ID" value="KKB50222.1"/>
    <property type="molecule type" value="Genomic_DNA"/>
</dbReference>
<keyword evidence="3" id="KW-0540">Nuclease</keyword>
<evidence type="ECO:0000313" key="7">
    <source>
        <dbReference type="EMBL" id="KKB50222.1"/>
    </source>
</evidence>
<comment type="caution">
    <text evidence="7">The sequence shown here is derived from an EMBL/GenBank/DDBJ whole genome shotgun (WGS) entry which is preliminary data.</text>
</comment>
<dbReference type="Pfam" id="PF01934">
    <property type="entry name" value="HepT-like"/>
    <property type="match status" value="1"/>
</dbReference>
<proteinExistence type="inferred from homology"/>
<evidence type="ECO:0000313" key="8">
    <source>
        <dbReference type="Proteomes" id="UP000033035"/>
    </source>
</evidence>
<name>A0A0F5IYH4_9BACT</name>
<dbReference type="RefSeq" id="WP_028729280.1">
    <property type="nucleotide sequence ID" value="NZ_KE386763.1"/>
</dbReference>
<dbReference type="GO" id="GO:0110001">
    <property type="term" value="C:toxin-antitoxin complex"/>
    <property type="evidence" value="ECO:0007669"/>
    <property type="project" value="InterPro"/>
</dbReference>
<dbReference type="InterPro" id="IPR037038">
    <property type="entry name" value="HepT-like_sf"/>
</dbReference>
<dbReference type="GO" id="GO:0004540">
    <property type="term" value="F:RNA nuclease activity"/>
    <property type="evidence" value="ECO:0007669"/>
    <property type="project" value="InterPro"/>
</dbReference>
<dbReference type="PANTHER" id="PTHR34139">
    <property type="entry name" value="UPF0331 PROTEIN MJ0127"/>
    <property type="match status" value="1"/>
</dbReference>
<dbReference type="InterPro" id="IPR008201">
    <property type="entry name" value="HepT-like"/>
</dbReference>
<dbReference type="STRING" id="1203610.HMPREF1536_04201"/>
<organism evidence="7 8">
    <name type="scientific">Parabacteroides gordonii MS-1 = DSM 23371</name>
    <dbReference type="NCBI Taxonomy" id="1203610"/>
    <lineage>
        <taxon>Bacteria</taxon>
        <taxon>Pseudomonadati</taxon>
        <taxon>Bacteroidota</taxon>
        <taxon>Bacteroidia</taxon>
        <taxon>Bacteroidales</taxon>
        <taxon>Tannerellaceae</taxon>
        <taxon>Parabacteroides</taxon>
    </lineage>
</organism>
<keyword evidence="4" id="KW-0547">Nucleotide-binding</keyword>
<evidence type="ECO:0000256" key="6">
    <source>
        <dbReference type="ARBA" id="ARBA00024207"/>
    </source>
</evidence>
<keyword evidence="1" id="KW-0597">Phosphoprotein</keyword>
<keyword evidence="8" id="KW-1185">Reference proteome</keyword>
<keyword evidence="5" id="KW-0378">Hydrolase</keyword>
<protein>
    <recommendedName>
        <fullName evidence="9">DUF86 domain-containing protein</fullName>
    </recommendedName>
</protein>
<accession>A0A0F5IYH4</accession>
<sequence>MTLRILDLLTQIEESCCIIQQRTSGINTYQDFLLSPDGMFILDGVCMKLIFIGESVKNIDKITNHTLLINYPEVPWKDLMGLRDIIVHQYHRIDAEAIFDTLQNDIPNLLATISEIKLILSSQY</sequence>
<dbReference type="PANTHER" id="PTHR34139:SF1">
    <property type="entry name" value="RNASE MJ1380-RELATED"/>
    <property type="match status" value="1"/>
</dbReference>
<dbReference type="HOGENOM" id="CLU_142825_2_0_10"/>
<dbReference type="AlphaFoldDB" id="A0A0F5IYH4"/>
<evidence type="ECO:0000256" key="5">
    <source>
        <dbReference type="ARBA" id="ARBA00022801"/>
    </source>
</evidence>
<keyword evidence="2" id="KW-1277">Toxin-antitoxin system</keyword>
<evidence type="ECO:0000256" key="3">
    <source>
        <dbReference type="ARBA" id="ARBA00022722"/>
    </source>
</evidence>
<dbReference type="Gene3D" id="1.20.120.580">
    <property type="entry name" value="bsu32300-like"/>
    <property type="match status" value="1"/>
</dbReference>
<dbReference type="GO" id="GO:0016787">
    <property type="term" value="F:hydrolase activity"/>
    <property type="evidence" value="ECO:0007669"/>
    <property type="project" value="UniProtKB-KW"/>
</dbReference>
<evidence type="ECO:0000256" key="4">
    <source>
        <dbReference type="ARBA" id="ARBA00022741"/>
    </source>
</evidence>
<dbReference type="GO" id="GO:0000166">
    <property type="term" value="F:nucleotide binding"/>
    <property type="evidence" value="ECO:0007669"/>
    <property type="project" value="UniProtKB-KW"/>
</dbReference>
<evidence type="ECO:0000256" key="2">
    <source>
        <dbReference type="ARBA" id="ARBA00022649"/>
    </source>
</evidence>
<dbReference type="PATRIC" id="fig|1203610.3.peg.4275"/>
<dbReference type="Proteomes" id="UP000033035">
    <property type="component" value="Unassembled WGS sequence"/>
</dbReference>
<gene>
    <name evidence="7" type="ORF">HMPREF1536_04201</name>
</gene>
<evidence type="ECO:0000256" key="1">
    <source>
        <dbReference type="ARBA" id="ARBA00022553"/>
    </source>
</evidence>